<reference evidence="1" key="1">
    <citation type="submission" date="2019-11" db="EMBL/GenBank/DDBJ databases">
        <authorList>
            <person name="Feng L."/>
        </authorList>
    </citation>
    <scope>NUCLEOTIDE SEQUENCE</scope>
    <source>
        <strain evidence="1">AMuciniphilaLFYP55</strain>
    </source>
</reference>
<name>A0A6N2S491_9BACT</name>
<protein>
    <submittedName>
        <fullName evidence="1">Uncharacterized protein</fullName>
    </submittedName>
</protein>
<gene>
    <name evidence="1" type="ORF">AMLFYP55_01949</name>
</gene>
<dbReference type="EMBL" id="CACRSS010000002">
    <property type="protein sequence ID" value="VYS87578.1"/>
    <property type="molecule type" value="Genomic_DNA"/>
</dbReference>
<proteinExistence type="predicted"/>
<dbReference type="AlphaFoldDB" id="A0A6N2S491"/>
<sequence>MPASKNPRNRPVIRAAGAPRLLPEKIFSVPLRQEAAPPALPLFPVNFIPPLLPEKNFSRLFTGTAAARRERYSEPFRLKIAGADSPGHNRPPSVWRQYLPGKSASADNRSRPLSVQPCKGKINQPESTPFLIAAPASVNALIPPRAFQRRYFPGSAAPFRCSP</sequence>
<organism evidence="1">
    <name type="scientific">Akkermansia muciniphila</name>
    <dbReference type="NCBI Taxonomy" id="239935"/>
    <lineage>
        <taxon>Bacteria</taxon>
        <taxon>Pseudomonadati</taxon>
        <taxon>Verrucomicrobiota</taxon>
        <taxon>Verrucomicrobiia</taxon>
        <taxon>Verrucomicrobiales</taxon>
        <taxon>Akkermansiaceae</taxon>
        <taxon>Akkermansia</taxon>
    </lineage>
</organism>
<evidence type="ECO:0000313" key="1">
    <source>
        <dbReference type="EMBL" id="VYS87578.1"/>
    </source>
</evidence>
<accession>A0A6N2S491</accession>